<dbReference type="RefSeq" id="XP_067695532.1">
    <property type="nucleotide sequence ID" value="XM_067838291.1"/>
</dbReference>
<proteinExistence type="predicted"/>
<sequence>MVAREPSWTPRRAQGDMYSRHFNRVAVPPAPAYEQEIAATAAPVDGEAPPPMNGFAQLAAYLRALDEEPALVDEAGYFDWWRAKRMEDFGEAFFGALYQKHPVCSICATALEKKEARARSAAEGPMRNAGGAWHGDAHRLPYVRRQLSPVPVAMGSVCGAHCLPSAGPLSSSAPPRRRATSAPAAAPDCLAFFPLPGYHSGCRVAPHSQRHLLLSYLSLCTRALVHLRARTCYLSAEAAERCAGGDRFLRLSTALVRRAVLLFGPPLCR</sequence>
<gene>
    <name evidence="1" type="ORF">CUR178_06631</name>
</gene>
<name>A0A836HPQ2_LEIEN</name>
<reference evidence="1 2" key="1">
    <citation type="submission" date="2021-02" db="EMBL/GenBank/DDBJ databases">
        <title>Leishmania (Mundinia) enrietti genome sequencing and assembly.</title>
        <authorList>
            <person name="Almutairi H."/>
            <person name="Gatherer D."/>
        </authorList>
    </citation>
    <scope>NUCLEOTIDE SEQUENCE [LARGE SCALE GENOMIC DNA]</scope>
    <source>
        <strain evidence="1">CUR178</strain>
    </source>
</reference>
<dbReference type="KEGG" id="lenr:94173801"/>
<dbReference type="AlphaFoldDB" id="A0A836HPQ2"/>
<dbReference type="GeneID" id="94173801"/>
<keyword evidence="2" id="KW-1185">Reference proteome</keyword>
<dbReference type="EMBL" id="JAFHKP010000007">
    <property type="protein sequence ID" value="KAG5485268.1"/>
    <property type="molecule type" value="Genomic_DNA"/>
</dbReference>
<protein>
    <submittedName>
        <fullName evidence="1">Uncharacterized protein</fullName>
    </submittedName>
</protein>
<comment type="caution">
    <text evidence="1">The sequence shown here is derived from an EMBL/GenBank/DDBJ whole genome shotgun (WGS) entry which is preliminary data.</text>
</comment>
<evidence type="ECO:0000313" key="2">
    <source>
        <dbReference type="Proteomes" id="UP000674179"/>
    </source>
</evidence>
<evidence type="ECO:0000313" key="1">
    <source>
        <dbReference type="EMBL" id="KAG5485268.1"/>
    </source>
</evidence>
<accession>A0A836HPQ2</accession>
<dbReference type="Proteomes" id="UP000674179">
    <property type="component" value="Chromosome 7"/>
</dbReference>
<organism evidence="1 2">
    <name type="scientific">Leishmania enriettii</name>
    <dbReference type="NCBI Taxonomy" id="5663"/>
    <lineage>
        <taxon>Eukaryota</taxon>
        <taxon>Discoba</taxon>
        <taxon>Euglenozoa</taxon>
        <taxon>Kinetoplastea</taxon>
        <taxon>Metakinetoplastina</taxon>
        <taxon>Trypanosomatida</taxon>
        <taxon>Trypanosomatidae</taxon>
        <taxon>Leishmaniinae</taxon>
        <taxon>Leishmania</taxon>
    </lineage>
</organism>